<evidence type="ECO:0000256" key="2">
    <source>
        <dbReference type="PROSITE-ProRule" id="PRU00169"/>
    </source>
</evidence>
<keyword evidence="2" id="KW-0597">Phosphoprotein</keyword>
<dbReference type="EMBL" id="BAAFGK010000004">
    <property type="protein sequence ID" value="GAB0056903.1"/>
    <property type="molecule type" value="Genomic_DNA"/>
</dbReference>
<accession>A0ABQ0C7P2</accession>
<dbReference type="PANTHER" id="PTHR43156">
    <property type="entry name" value="STAGE II SPORULATION PROTEIN E-RELATED"/>
    <property type="match status" value="1"/>
</dbReference>
<dbReference type="EC" id="3.5.1.44" evidence="4"/>
<dbReference type="Gene3D" id="3.40.50.2300">
    <property type="match status" value="1"/>
</dbReference>
<dbReference type="Proteomes" id="UP001628193">
    <property type="component" value="Unassembled WGS sequence"/>
</dbReference>
<dbReference type="CDD" id="cd19920">
    <property type="entry name" value="REC_PA4781-like"/>
    <property type="match status" value="1"/>
</dbReference>
<dbReference type="SUPFAM" id="SSF52172">
    <property type="entry name" value="CheY-like"/>
    <property type="match status" value="1"/>
</dbReference>
<dbReference type="PROSITE" id="PS50110">
    <property type="entry name" value="RESPONSE_REGULATORY"/>
    <property type="match status" value="1"/>
</dbReference>
<comment type="caution">
    <text evidence="4">The sequence shown here is derived from an EMBL/GenBank/DDBJ whole genome shotgun (WGS) entry which is preliminary data.</text>
</comment>
<reference evidence="4 5" key="2">
    <citation type="submission" date="2024-09" db="EMBL/GenBank/DDBJ databases">
        <title>Draft genome sequence of Candidatus Magnetaquicoccaceae bacterium FCR-1.</title>
        <authorList>
            <person name="Shimoshige H."/>
            <person name="Shimamura S."/>
            <person name="Taoka A."/>
            <person name="Kobayashi H."/>
            <person name="Maekawa T."/>
        </authorList>
    </citation>
    <scope>NUCLEOTIDE SEQUENCE [LARGE SCALE GENOMIC DNA]</scope>
    <source>
        <strain evidence="4 5">FCR-1</strain>
    </source>
</reference>
<dbReference type="Pfam" id="PF00072">
    <property type="entry name" value="Response_reg"/>
    <property type="match status" value="1"/>
</dbReference>
<evidence type="ECO:0000313" key="5">
    <source>
        <dbReference type="Proteomes" id="UP001628193"/>
    </source>
</evidence>
<evidence type="ECO:0000313" key="4">
    <source>
        <dbReference type="EMBL" id="GAB0056903.1"/>
    </source>
</evidence>
<dbReference type="SMART" id="SM00448">
    <property type="entry name" value="REC"/>
    <property type="match status" value="1"/>
</dbReference>
<dbReference type="RefSeq" id="WP_420904619.1">
    <property type="nucleotide sequence ID" value="NZ_BAAFGK010000004.1"/>
</dbReference>
<proteinExistence type="predicted"/>
<dbReference type="InterPro" id="IPR001932">
    <property type="entry name" value="PPM-type_phosphatase-like_dom"/>
</dbReference>
<feature type="domain" description="Response regulatory" evidence="3">
    <location>
        <begin position="11"/>
        <end position="127"/>
    </location>
</feature>
<dbReference type="SMART" id="SM00331">
    <property type="entry name" value="PP2C_SIG"/>
    <property type="match status" value="1"/>
</dbReference>
<gene>
    <name evidence="4" type="primary">cheB_3</name>
    <name evidence="4" type="ORF">SIID45300_01218</name>
</gene>
<dbReference type="Pfam" id="PF07228">
    <property type="entry name" value="SpoIIE"/>
    <property type="match status" value="1"/>
</dbReference>
<dbReference type="InterPro" id="IPR052016">
    <property type="entry name" value="Bact_Sigma-Reg"/>
</dbReference>
<dbReference type="InterPro" id="IPR036457">
    <property type="entry name" value="PPM-type-like_dom_sf"/>
</dbReference>
<protein>
    <submittedName>
        <fullName evidence="4">Protein-glutamate methylesterase/protein-glutamine glutaminase</fullName>
        <ecNumber evidence="4">3.5.1.44</ecNumber>
    </submittedName>
</protein>
<dbReference type="PANTHER" id="PTHR43156:SF2">
    <property type="entry name" value="STAGE II SPORULATION PROTEIN E"/>
    <property type="match status" value="1"/>
</dbReference>
<evidence type="ECO:0000256" key="1">
    <source>
        <dbReference type="ARBA" id="ARBA00022801"/>
    </source>
</evidence>
<dbReference type="InterPro" id="IPR011006">
    <property type="entry name" value="CheY-like_superfamily"/>
</dbReference>
<dbReference type="InterPro" id="IPR001789">
    <property type="entry name" value="Sig_transdc_resp-reg_receiver"/>
</dbReference>
<keyword evidence="5" id="KW-1185">Reference proteome</keyword>
<evidence type="ECO:0000259" key="3">
    <source>
        <dbReference type="PROSITE" id="PS50110"/>
    </source>
</evidence>
<name>A0ABQ0C7P2_9PROT</name>
<feature type="modified residue" description="4-aspartylphosphate" evidence="2">
    <location>
        <position position="60"/>
    </location>
</feature>
<organism evidence="4 5">
    <name type="scientific">Candidatus Magnetaquiglobus chichijimensis</name>
    <dbReference type="NCBI Taxonomy" id="3141448"/>
    <lineage>
        <taxon>Bacteria</taxon>
        <taxon>Pseudomonadati</taxon>
        <taxon>Pseudomonadota</taxon>
        <taxon>Magnetococcia</taxon>
        <taxon>Magnetococcales</taxon>
        <taxon>Candidatus Magnetaquicoccaceae</taxon>
        <taxon>Candidatus Magnetaquiglobus</taxon>
    </lineage>
</organism>
<reference evidence="4 5" key="1">
    <citation type="submission" date="2024-05" db="EMBL/GenBank/DDBJ databases">
        <authorList>
            <consortium name="Candidatus Magnetaquicoccaceae bacterium FCR-1 genome sequencing consortium"/>
            <person name="Shimoshige H."/>
            <person name="Shimamura S."/>
            <person name="Taoka A."/>
            <person name="Kobayashi H."/>
            <person name="Maekawa T."/>
        </authorList>
    </citation>
    <scope>NUCLEOTIDE SEQUENCE [LARGE SCALE GENOMIC DNA]</scope>
    <source>
        <strain evidence="4 5">FCR-1</strain>
    </source>
</reference>
<keyword evidence="1 4" id="KW-0378">Hydrolase</keyword>
<dbReference type="GO" id="GO:0050568">
    <property type="term" value="F:protein-glutamine glutaminase activity"/>
    <property type="evidence" value="ECO:0007669"/>
    <property type="project" value="UniProtKB-EC"/>
</dbReference>
<sequence length="379" mass="41899">MENTADSQPKTLLIVDDAPENITILKGVLGNLYRIRPAIHGRAALRAALVEPIPDLILLDVMMPEMDGYEVCRQLRADPRTREIPVIFVTGLSDDADEILGLELGAVDYITKPVRPAIVRARVKTQLALREAVQTIEAQNAWLREEREMIESIVLRMREADSFVMDRVRHLYHPVEQTSGDLLLSGMTPDGRRIVLLGDFTGHGLKAAIGGPLVYYIFQSLLARGESGASLFREINNQLHVRLPVDTFLAATLVEVDATRGSVMILNAAMPECYILRDGVLMRRIHSRFTPLGVTRMADPPVMEEPLRLISGDRICLHTDGIVEAAAPGGERFGGERLLAFLEEVTARGGALEDLLPLLRGFGAREVFEDDIALIEVTV</sequence>
<dbReference type="Gene3D" id="3.60.40.10">
    <property type="entry name" value="PPM-type phosphatase domain"/>
    <property type="match status" value="1"/>
</dbReference>